<dbReference type="EMBL" id="MK072388">
    <property type="protein sequence ID" value="AYV83373.1"/>
    <property type="molecule type" value="Genomic_DNA"/>
</dbReference>
<organism evidence="2">
    <name type="scientific">Hyperionvirus sp</name>
    <dbReference type="NCBI Taxonomy" id="2487770"/>
    <lineage>
        <taxon>Viruses</taxon>
        <taxon>Varidnaviria</taxon>
        <taxon>Bamfordvirae</taxon>
        <taxon>Nucleocytoviricota</taxon>
        <taxon>Megaviricetes</taxon>
        <taxon>Imitervirales</taxon>
        <taxon>Mimiviridae</taxon>
        <taxon>Klosneuvirinae</taxon>
    </lineage>
</organism>
<evidence type="ECO:0000259" key="1">
    <source>
        <dbReference type="Pfam" id="PF08410"/>
    </source>
</evidence>
<gene>
    <name evidence="2" type="ORF">Hyperionvirus6_54</name>
</gene>
<reference evidence="2" key="1">
    <citation type="submission" date="2018-10" db="EMBL/GenBank/DDBJ databases">
        <title>Hidden diversity of soil giant viruses.</title>
        <authorList>
            <person name="Schulz F."/>
            <person name="Alteio L."/>
            <person name="Goudeau D."/>
            <person name="Ryan E.M."/>
            <person name="Malmstrom R.R."/>
            <person name="Blanchard J."/>
            <person name="Woyke T."/>
        </authorList>
    </citation>
    <scope>NUCLEOTIDE SEQUENCE</scope>
    <source>
        <strain evidence="2">HYV1</strain>
    </source>
</reference>
<feature type="domain" description="DUF1737" evidence="1">
    <location>
        <begin position="9"/>
        <end position="41"/>
    </location>
</feature>
<dbReference type="InterPro" id="IPR013619">
    <property type="entry name" value="DUF1737"/>
</dbReference>
<name>A0A3G5ABW7_9VIRU</name>
<accession>A0A3G5ABW7</accession>
<sequence length="72" mass="8163">MAAVKPEYKLVCEGKDEFDKSITDHLTKGWKLYGNPFLGPRNSSIYYSYDRCQAVIKKASSKKKVDTAIKSD</sequence>
<proteinExistence type="predicted"/>
<protein>
    <recommendedName>
        <fullName evidence="1">DUF1737 domain-containing protein</fullName>
    </recommendedName>
</protein>
<evidence type="ECO:0000313" key="2">
    <source>
        <dbReference type="EMBL" id="AYV83373.1"/>
    </source>
</evidence>
<dbReference type="Pfam" id="PF08410">
    <property type="entry name" value="DUF1737"/>
    <property type="match status" value="1"/>
</dbReference>